<dbReference type="OrthoDB" id="3693493at2"/>
<evidence type="ECO:0008006" key="3">
    <source>
        <dbReference type="Google" id="ProtNLM"/>
    </source>
</evidence>
<protein>
    <recommendedName>
        <fullName evidence="3">RiboL-PSP-HEPN domain-containing protein</fullName>
    </recommendedName>
</protein>
<dbReference type="AlphaFoldDB" id="A0A421B6M2"/>
<dbReference type="EMBL" id="RCDD01000001">
    <property type="protein sequence ID" value="RLK60146.1"/>
    <property type="molecule type" value="Genomic_DNA"/>
</dbReference>
<organism evidence="1 2">
    <name type="scientific">Actinokineospora cianjurensis</name>
    <dbReference type="NCBI Taxonomy" id="585224"/>
    <lineage>
        <taxon>Bacteria</taxon>
        <taxon>Bacillati</taxon>
        <taxon>Actinomycetota</taxon>
        <taxon>Actinomycetes</taxon>
        <taxon>Pseudonocardiales</taxon>
        <taxon>Pseudonocardiaceae</taxon>
        <taxon>Actinokineospora</taxon>
    </lineage>
</organism>
<sequence>MKSQALQTWRVARSARLDNLLAAHAQVSGATPGRKWDTDELNHAILLRLAAEFQGFARDLHDECVDAVVDALGLSNSRLEDIIGIVNLRANRKLDSGNASPGGLGTDYARLGLALWADLRTRYPTRAVKWNQKLELLNTARNGIAHDDETKLQKVRSAGWPMTLPTARSWRSALDGLAGGMDTVCRTHLDTLLGRAPW</sequence>
<evidence type="ECO:0000313" key="1">
    <source>
        <dbReference type="EMBL" id="RLK60146.1"/>
    </source>
</evidence>
<keyword evidence="2" id="KW-1185">Reference proteome</keyword>
<evidence type="ECO:0000313" key="2">
    <source>
        <dbReference type="Proteomes" id="UP000282454"/>
    </source>
</evidence>
<dbReference type="RefSeq" id="WP_121389092.1">
    <property type="nucleotide sequence ID" value="NZ_RCDD01000001.1"/>
</dbReference>
<dbReference type="Proteomes" id="UP000282454">
    <property type="component" value="Unassembled WGS sequence"/>
</dbReference>
<comment type="caution">
    <text evidence="1">The sequence shown here is derived from an EMBL/GenBank/DDBJ whole genome shotgun (WGS) entry which is preliminary data.</text>
</comment>
<gene>
    <name evidence="1" type="ORF">CLV68_0644</name>
</gene>
<accession>A0A421B6M2</accession>
<name>A0A421B6M2_9PSEU</name>
<proteinExistence type="predicted"/>
<reference evidence="1 2" key="1">
    <citation type="submission" date="2018-10" db="EMBL/GenBank/DDBJ databases">
        <title>Genomic Encyclopedia of Archaeal and Bacterial Type Strains, Phase II (KMG-II): from individual species to whole genera.</title>
        <authorList>
            <person name="Goeker M."/>
        </authorList>
    </citation>
    <scope>NUCLEOTIDE SEQUENCE [LARGE SCALE GENOMIC DNA]</scope>
    <source>
        <strain evidence="1 2">DSM 45657</strain>
    </source>
</reference>